<dbReference type="InterPro" id="IPR005855">
    <property type="entry name" value="GFAT"/>
</dbReference>
<reference evidence="13 14" key="1">
    <citation type="journal article" date="2009" name="Stand. Genomic Sci.">
        <title>Complete genome sequence of Slackia heliotrinireducens type strain (RHS 1).</title>
        <authorList>
            <person name="Pukall R."/>
            <person name="Lapidus A."/>
            <person name="Nolan M."/>
            <person name="Copeland A."/>
            <person name="Glavina Del Rio T."/>
            <person name="Lucas S."/>
            <person name="Chen F."/>
            <person name="Tice H."/>
            <person name="Cheng J.F."/>
            <person name="Chertkov O."/>
            <person name="Bruce D."/>
            <person name="Goodwin L."/>
            <person name="Kuske C."/>
            <person name="Brettin T."/>
            <person name="Detter J.C."/>
            <person name="Han C."/>
            <person name="Pitluck S."/>
            <person name="Pati A."/>
            <person name="Mavrommatis K."/>
            <person name="Ivanova N."/>
            <person name="Ovchinnikova G."/>
            <person name="Chen A."/>
            <person name="Palaniappan K."/>
            <person name="Schneider S."/>
            <person name="Rohde M."/>
            <person name="Chain P."/>
            <person name="D'haeseleer P."/>
            <person name="Goker M."/>
            <person name="Bristow J."/>
            <person name="Eisen J.A."/>
            <person name="Markowitz V."/>
            <person name="Kyrpides N.C."/>
            <person name="Klenk H.P."/>
            <person name="Hugenholtz P."/>
        </authorList>
    </citation>
    <scope>NUCLEOTIDE SEQUENCE [LARGE SCALE GENOMIC DNA]</scope>
    <source>
        <strain evidence="14">ATCC 29202 / DSM 20476 / NCTC 11029 / RHS 1</strain>
    </source>
</reference>
<evidence type="ECO:0000259" key="11">
    <source>
        <dbReference type="PROSITE" id="PS51278"/>
    </source>
</evidence>
<dbReference type="PROSITE" id="PS51278">
    <property type="entry name" value="GATASE_TYPE_2"/>
    <property type="match status" value="1"/>
</dbReference>
<feature type="domain" description="SIS" evidence="12">
    <location>
        <begin position="288"/>
        <end position="427"/>
    </location>
</feature>
<feature type="active site" description="Nucleophile; for GATase activity" evidence="10">
    <location>
        <position position="2"/>
    </location>
</feature>
<dbReference type="RefSeq" id="WP_012799767.1">
    <property type="nucleotide sequence ID" value="NC_013165.1"/>
</dbReference>
<evidence type="ECO:0000256" key="1">
    <source>
        <dbReference type="ARBA" id="ARBA00001031"/>
    </source>
</evidence>
<dbReference type="Gene3D" id="3.60.20.10">
    <property type="entry name" value="Glutamine Phosphoribosylpyrophosphate, subunit 1, domain 1"/>
    <property type="match status" value="1"/>
</dbReference>
<keyword evidence="6 10" id="KW-0032">Aminotransferase</keyword>
<evidence type="ECO:0000256" key="4">
    <source>
        <dbReference type="ARBA" id="ARBA00016090"/>
    </source>
</evidence>
<dbReference type="Pfam" id="PF13522">
    <property type="entry name" value="GATase_6"/>
    <property type="match status" value="1"/>
</dbReference>
<comment type="subunit">
    <text evidence="10">Homodimer.</text>
</comment>
<dbReference type="CDD" id="cd05008">
    <property type="entry name" value="SIS_GlmS_GlmD_1"/>
    <property type="match status" value="1"/>
</dbReference>
<accession>C7N3E6</accession>
<comment type="catalytic activity">
    <reaction evidence="1 10">
        <text>D-fructose 6-phosphate + L-glutamine = D-glucosamine 6-phosphate + L-glutamate</text>
        <dbReference type="Rhea" id="RHEA:13237"/>
        <dbReference type="ChEBI" id="CHEBI:29985"/>
        <dbReference type="ChEBI" id="CHEBI:58359"/>
        <dbReference type="ChEBI" id="CHEBI:58725"/>
        <dbReference type="ChEBI" id="CHEBI:61527"/>
        <dbReference type="EC" id="2.6.1.16"/>
    </reaction>
</comment>
<feature type="active site" description="For Fru-6P isomerization activity" evidence="10">
    <location>
        <position position="606"/>
    </location>
</feature>
<dbReference type="PROSITE" id="PS51464">
    <property type="entry name" value="SIS"/>
    <property type="match status" value="2"/>
</dbReference>
<dbReference type="FunFam" id="3.60.20.10:FF:000006">
    <property type="entry name" value="Glutamine--fructose-6-phosphate aminotransferase [isomerizing]"/>
    <property type="match status" value="1"/>
</dbReference>
<sequence length="611" mass="65326">MCGIIGYTGTLQAKDVLINGLKRMEYRGYDSAGIAVQKNGALSVVHRVGKVAGLEETVASMDLEGTCGVGHTRWATHGKPTEANAHPHTSCAGDIAVVHNGIIENFASLKEELIAAGHTFTSETDTEVVAHLVEENYEGDLLAATRAAVRRLAGAYGIAVVCEQEPGVIIAARKDSPIIVGKGKTGALVASDIVALIDETRDVVVLEDDTFAKLQCKDGETTIDYYDLYGNPVEVEAIHVDWDISAAEKGGYPDFMLKEIYDQPRTVRDTLAGRLVNGHLQFDELALTPEELAAIDRVYIIACGTSYHAGLIAKNLIEMWSRIPCEVEVASEFRYRNPIITPSTLVVAVSQSGETADTLAAIRDARIKGAKVFGITNVVGSPVARESDGVIYIKANKEIAVAATKSFLGQVAALTMLAMLLGQIKGGLTTAQIRMLFRELADTALQIEQILADTSAIDEAAAACKDATSALFIGRGIGATICYEGALKLKEISYLHAEAYAAGEMKHGPIALLHEGFPVIAVATKSPTYDKVVSNIQESKARGALIVAIATEGDEDIKKHADYVIYVPKVRDCFSAITASVPLQLFARSIALLRGCDVDQPRNLAKSVTVE</sequence>
<feature type="initiator methionine" description="Removed" evidence="10">
    <location>
        <position position="1"/>
    </location>
</feature>
<dbReference type="HOGENOM" id="CLU_012520_5_2_11"/>
<dbReference type="EMBL" id="CP001684">
    <property type="protein sequence ID" value="ACV23669.1"/>
    <property type="molecule type" value="Genomic_DNA"/>
</dbReference>
<name>C7N3E6_SLAHD</name>
<gene>
    <name evidence="10" type="primary">glmS</name>
    <name evidence="13" type="ordered locus">Shel_26700</name>
</gene>
<dbReference type="Gene3D" id="3.40.50.10490">
    <property type="entry name" value="Glucose-6-phosphate isomerase like protein, domain 1"/>
    <property type="match status" value="2"/>
</dbReference>
<evidence type="ECO:0000256" key="10">
    <source>
        <dbReference type="HAMAP-Rule" id="MF_00164"/>
    </source>
</evidence>
<dbReference type="InterPro" id="IPR035466">
    <property type="entry name" value="GlmS/AgaS_SIS"/>
</dbReference>
<dbReference type="KEGG" id="shi:Shel_26700"/>
<keyword evidence="8" id="KW-0677">Repeat</keyword>
<dbReference type="CDD" id="cd05009">
    <property type="entry name" value="SIS_GlmS_GlmD_2"/>
    <property type="match status" value="1"/>
</dbReference>
<dbReference type="GO" id="GO:0005975">
    <property type="term" value="P:carbohydrate metabolic process"/>
    <property type="evidence" value="ECO:0007669"/>
    <property type="project" value="UniProtKB-UniRule"/>
</dbReference>
<evidence type="ECO:0000259" key="12">
    <source>
        <dbReference type="PROSITE" id="PS51464"/>
    </source>
</evidence>
<dbReference type="SUPFAM" id="SSF53697">
    <property type="entry name" value="SIS domain"/>
    <property type="match status" value="1"/>
</dbReference>
<dbReference type="PANTHER" id="PTHR10937:SF0">
    <property type="entry name" value="GLUTAMINE--FRUCTOSE-6-PHOSPHATE TRANSAMINASE (ISOMERIZING)"/>
    <property type="match status" value="1"/>
</dbReference>
<feature type="domain" description="SIS" evidence="12">
    <location>
        <begin position="460"/>
        <end position="601"/>
    </location>
</feature>
<evidence type="ECO:0000256" key="5">
    <source>
        <dbReference type="ARBA" id="ARBA00022490"/>
    </source>
</evidence>
<keyword evidence="5 10" id="KW-0963">Cytoplasm</keyword>
<evidence type="ECO:0000313" key="13">
    <source>
        <dbReference type="EMBL" id="ACV23669.1"/>
    </source>
</evidence>
<dbReference type="Pfam" id="PF01380">
    <property type="entry name" value="SIS"/>
    <property type="match status" value="2"/>
</dbReference>
<dbReference type="GO" id="GO:0097367">
    <property type="term" value="F:carbohydrate derivative binding"/>
    <property type="evidence" value="ECO:0007669"/>
    <property type="project" value="InterPro"/>
</dbReference>
<dbReference type="FunFam" id="3.40.50.10490:FF:000001">
    <property type="entry name" value="Glutamine--fructose-6-phosphate aminotransferase [isomerizing]"/>
    <property type="match status" value="1"/>
</dbReference>
<dbReference type="InterPro" id="IPR035490">
    <property type="entry name" value="GlmS/FrlB_SIS"/>
</dbReference>
<dbReference type="FunFam" id="3.40.50.10490:FF:000002">
    <property type="entry name" value="Glutamine--fructose-6-phosphate aminotransferase [isomerizing]"/>
    <property type="match status" value="1"/>
</dbReference>
<organism evidence="13 14">
    <name type="scientific">Slackia heliotrinireducens (strain ATCC 29202 / DSM 20476 / NCTC 11029 / RHS 1)</name>
    <name type="common">Peptococcus heliotrinreducens</name>
    <dbReference type="NCBI Taxonomy" id="471855"/>
    <lineage>
        <taxon>Bacteria</taxon>
        <taxon>Bacillati</taxon>
        <taxon>Actinomycetota</taxon>
        <taxon>Coriobacteriia</taxon>
        <taxon>Eggerthellales</taxon>
        <taxon>Eggerthellaceae</taxon>
        <taxon>Slackia</taxon>
    </lineage>
</organism>
<evidence type="ECO:0000256" key="3">
    <source>
        <dbReference type="ARBA" id="ARBA00012916"/>
    </source>
</evidence>
<dbReference type="CDD" id="cd00714">
    <property type="entry name" value="GFAT"/>
    <property type="match status" value="1"/>
</dbReference>
<dbReference type="InterPro" id="IPR047084">
    <property type="entry name" value="GFAT_N"/>
</dbReference>
<comment type="subcellular location">
    <subcellularLocation>
        <location evidence="2 10">Cytoplasm</location>
    </subcellularLocation>
</comment>
<protein>
    <recommendedName>
        <fullName evidence="4 10">Glutamine--fructose-6-phosphate aminotransferase [isomerizing]</fullName>
        <ecNumber evidence="3 10">2.6.1.16</ecNumber>
    </recommendedName>
    <alternativeName>
        <fullName evidence="10">D-fructose-6-phosphate amidotransferase</fullName>
    </alternativeName>
    <alternativeName>
        <fullName evidence="10">GFAT</fullName>
    </alternativeName>
    <alternativeName>
        <fullName evidence="10">Glucosamine-6-phosphate synthase</fullName>
    </alternativeName>
    <alternativeName>
        <fullName evidence="10">Hexosephosphate aminotransferase</fullName>
    </alternativeName>
    <alternativeName>
        <fullName evidence="10">L-glutamine--D-fructose-6-phosphate amidotransferase</fullName>
    </alternativeName>
</protein>
<dbReference type="GO" id="GO:0004360">
    <property type="term" value="F:glutamine-fructose-6-phosphate transaminase (isomerizing) activity"/>
    <property type="evidence" value="ECO:0007669"/>
    <property type="project" value="UniProtKB-UniRule"/>
</dbReference>
<comment type="function">
    <text evidence="10">Catalyzes the first step in hexosamine metabolism, converting fructose-6P into glucosamine-6P using glutamine as a nitrogen source.</text>
</comment>
<dbReference type="GO" id="GO:0046349">
    <property type="term" value="P:amino sugar biosynthetic process"/>
    <property type="evidence" value="ECO:0007669"/>
    <property type="project" value="UniProtKB-ARBA"/>
</dbReference>
<dbReference type="eggNOG" id="COG0449">
    <property type="taxonomic scope" value="Bacteria"/>
</dbReference>
<evidence type="ECO:0000256" key="2">
    <source>
        <dbReference type="ARBA" id="ARBA00004496"/>
    </source>
</evidence>
<dbReference type="HAMAP" id="MF_00164">
    <property type="entry name" value="GlmS"/>
    <property type="match status" value="1"/>
</dbReference>
<dbReference type="EC" id="2.6.1.16" evidence="3 10"/>
<dbReference type="PANTHER" id="PTHR10937">
    <property type="entry name" value="GLUCOSAMINE--FRUCTOSE-6-PHOSPHATE AMINOTRANSFERASE, ISOMERIZING"/>
    <property type="match status" value="1"/>
</dbReference>
<dbReference type="NCBIfam" id="NF001484">
    <property type="entry name" value="PRK00331.1"/>
    <property type="match status" value="1"/>
</dbReference>
<dbReference type="GO" id="GO:0006002">
    <property type="term" value="P:fructose 6-phosphate metabolic process"/>
    <property type="evidence" value="ECO:0007669"/>
    <property type="project" value="TreeGrafter"/>
</dbReference>
<dbReference type="NCBIfam" id="TIGR01135">
    <property type="entry name" value="glmS"/>
    <property type="match status" value="1"/>
</dbReference>
<dbReference type="GO" id="GO:0005829">
    <property type="term" value="C:cytosol"/>
    <property type="evidence" value="ECO:0007669"/>
    <property type="project" value="TreeGrafter"/>
</dbReference>
<dbReference type="InterPro" id="IPR029055">
    <property type="entry name" value="Ntn_hydrolases_N"/>
</dbReference>
<proteinExistence type="inferred from homology"/>
<evidence type="ECO:0000256" key="6">
    <source>
        <dbReference type="ARBA" id="ARBA00022576"/>
    </source>
</evidence>
<dbReference type="GO" id="GO:0006047">
    <property type="term" value="P:UDP-N-acetylglucosamine metabolic process"/>
    <property type="evidence" value="ECO:0007669"/>
    <property type="project" value="TreeGrafter"/>
</dbReference>
<evidence type="ECO:0000256" key="9">
    <source>
        <dbReference type="ARBA" id="ARBA00022962"/>
    </source>
</evidence>
<evidence type="ECO:0000313" key="14">
    <source>
        <dbReference type="Proteomes" id="UP000002026"/>
    </source>
</evidence>
<feature type="domain" description="Glutamine amidotransferase type-2" evidence="11">
    <location>
        <begin position="2"/>
        <end position="217"/>
    </location>
</feature>
<dbReference type="InterPro" id="IPR017932">
    <property type="entry name" value="GATase_2_dom"/>
</dbReference>
<keyword evidence="14" id="KW-1185">Reference proteome</keyword>
<dbReference type="STRING" id="471855.Shel_26700"/>
<evidence type="ECO:0000256" key="8">
    <source>
        <dbReference type="ARBA" id="ARBA00022737"/>
    </source>
</evidence>
<keyword evidence="7 10" id="KW-0808">Transferase</keyword>
<dbReference type="InterPro" id="IPR046348">
    <property type="entry name" value="SIS_dom_sf"/>
</dbReference>
<dbReference type="SUPFAM" id="SSF56235">
    <property type="entry name" value="N-terminal nucleophile aminohydrolases (Ntn hydrolases)"/>
    <property type="match status" value="1"/>
</dbReference>
<evidence type="ECO:0000256" key="7">
    <source>
        <dbReference type="ARBA" id="ARBA00022679"/>
    </source>
</evidence>
<dbReference type="Proteomes" id="UP000002026">
    <property type="component" value="Chromosome"/>
</dbReference>
<keyword evidence="9" id="KW-0315">Glutamine amidotransferase</keyword>
<dbReference type="AlphaFoldDB" id="C7N3E6"/>
<dbReference type="InterPro" id="IPR001347">
    <property type="entry name" value="SIS_dom"/>
</dbReference>
<dbReference type="GO" id="GO:0006487">
    <property type="term" value="P:protein N-linked glycosylation"/>
    <property type="evidence" value="ECO:0007669"/>
    <property type="project" value="TreeGrafter"/>
</dbReference>